<name>A0AAT9V572_9CAUD</name>
<accession>A0AAT9V572</accession>
<protein>
    <submittedName>
        <fullName evidence="1">Uncharacterized protein</fullName>
    </submittedName>
</protein>
<sequence length="149" mass="15882">MTCGRYPGAGNFAAGYMFTSCSTTWIMLFAATATTTASKLFRVLTGSQPYGRAGGETFHHCNILRTVQVADNKARPDEITTGDRAGLEFTAALVDTLPADNLSIFASVQVGQRNRHVCSRSTAPFCVVVTGHATNIASAEYVTNAFFTA</sequence>
<organism evidence="1">
    <name type="scientific">Klebsiella phage Kpn74</name>
    <dbReference type="NCBI Taxonomy" id="3044026"/>
    <lineage>
        <taxon>Viruses</taxon>
        <taxon>Duplodnaviria</taxon>
        <taxon>Heunggongvirae</taxon>
        <taxon>Uroviricota</taxon>
        <taxon>Caudoviricetes</taxon>
    </lineage>
</organism>
<evidence type="ECO:0000313" key="1">
    <source>
        <dbReference type="EMBL" id="WJE88329.1"/>
    </source>
</evidence>
<dbReference type="EMBL" id="OQ790078">
    <property type="protein sequence ID" value="WJE88329.1"/>
    <property type="molecule type" value="Genomic_DNA"/>
</dbReference>
<dbReference type="PROSITE" id="PS51257">
    <property type="entry name" value="PROKAR_LIPOPROTEIN"/>
    <property type="match status" value="1"/>
</dbReference>
<reference evidence="1" key="1">
    <citation type="journal article" date="2024" name="Can. J. Microbiol.">
        <title>Biological and genomic characteristics of three novel bacteriophages and a phage-plasmid of Klebsiella pneumoniae.</title>
        <authorList>
            <person name="Uskudar-Guclu A."/>
            <person name="Unlu S."/>
            <person name="Salih-Dogan H."/>
            <person name="Yalcin S."/>
            <person name="Basustaoglu A."/>
        </authorList>
    </citation>
    <scope>NUCLEOTIDE SEQUENCE</scope>
</reference>
<proteinExistence type="predicted"/>